<dbReference type="Pfam" id="PF03783">
    <property type="entry name" value="CsgG"/>
    <property type="match status" value="1"/>
</dbReference>
<dbReference type="EMBL" id="FOTS01000009">
    <property type="protein sequence ID" value="SFL56268.1"/>
    <property type="molecule type" value="Genomic_DNA"/>
</dbReference>
<organism evidence="2 3">
    <name type="scientific">Pelosinus propionicus DSM 13327</name>
    <dbReference type="NCBI Taxonomy" id="1123291"/>
    <lineage>
        <taxon>Bacteria</taxon>
        <taxon>Bacillati</taxon>
        <taxon>Bacillota</taxon>
        <taxon>Negativicutes</taxon>
        <taxon>Selenomonadales</taxon>
        <taxon>Sporomusaceae</taxon>
        <taxon>Pelosinus</taxon>
    </lineage>
</organism>
<dbReference type="InterPro" id="IPR038165">
    <property type="entry name" value="FlgT_C_sf"/>
</dbReference>
<evidence type="ECO:0000256" key="1">
    <source>
        <dbReference type="SAM" id="SignalP"/>
    </source>
</evidence>
<evidence type="ECO:0000313" key="3">
    <source>
        <dbReference type="Proteomes" id="UP000199520"/>
    </source>
</evidence>
<dbReference type="OrthoDB" id="1677488at2"/>
<accession>A0A1I4IPI2</accession>
<feature type="signal peptide" evidence="1">
    <location>
        <begin position="1"/>
        <end position="22"/>
    </location>
</feature>
<evidence type="ECO:0000313" key="2">
    <source>
        <dbReference type="EMBL" id="SFL56268.1"/>
    </source>
</evidence>
<reference evidence="3" key="1">
    <citation type="submission" date="2016-10" db="EMBL/GenBank/DDBJ databases">
        <authorList>
            <person name="Varghese N."/>
            <person name="Submissions S."/>
        </authorList>
    </citation>
    <scope>NUCLEOTIDE SEQUENCE [LARGE SCALE GENOMIC DNA]</scope>
    <source>
        <strain evidence="3">DSM 13327</strain>
    </source>
</reference>
<dbReference type="GO" id="GO:0030288">
    <property type="term" value="C:outer membrane-bounded periplasmic space"/>
    <property type="evidence" value="ECO:0007669"/>
    <property type="project" value="InterPro"/>
</dbReference>
<dbReference type="AlphaFoldDB" id="A0A1I4IPI2"/>
<dbReference type="Gene3D" id="3.40.50.10610">
    <property type="entry name" value="ABC-type transport auxiliary lipoprotein component"/>
    <property type="match status" value="1"/>
</dbReference>
<feature type="chain" id="PRO_5038554451" evidence="1">
    <location>
        <begin position="23"/>
        <end position="268"/>
    </location>
</feature>
<sequence length="268" mass="29261">MKKLLLLAVGICLLLLPNLSFAEAPIAPKKIGVLELENKTQFPLTGESAADAIMVHLLQAKSCDVIEREYLNQTFIQNGLQPKGVIDPAIISSVGNQLGLDYILMGNIVSAKTKTTPARWQQVKMGQMRVPQLVPGYSNSYADFEVMLVDVKTSKIVWNGNYTGSSGTADVRDALKDGGRQTVRRIYNFIPLQGSITKIDGNKIHINLGKENGIGPKDTFTLAKQNNAIDSKKPTKLKVLEVSELSCIAILKDTNRVIETGDIVIKSL</sequence>
<keyword evidence="1" id="KW-0732">Signal</keyword>
<dbReference type="Proteomes" id="UP000199520">
    <property type="component" value="Unassembled WGS sequence"/>
</dbReference>
<keyword evidence="3" id="KW-1185">Reference proteome</keyword>
<dbReference type="RefSeq" id="WP_090934062.1">
    <property type="nucleotide sequence ID" value="NZ_FOTS01000009.1"/>
</dbReference>
<dbReference type="STRING" id="1123291.SAMN04490355_100918"/>
<name>A0A1I4IPI2_9FIRM</name>
<protein>
    <submittedName>
        <fullName evidence="2">Curli production assembly/transport component CsgG</fullName>
    </submittedName>
</protein>
<dbReference type="InterPro" id="IPR005534">
    <property type="entry name" value="Curli_assmbl/transp-comp_CsgG"/>
</dbReference>
<proteinExistence type="predicted"/>
<dbReference type="Gene3D" id="2.40.10.410">
    <property type="entry name" value="FlgT, C-terminal domain"/>
    <property type="match status" value="1"/>
</dbReference>
<gene>
    <name evidence="2" type="ORF">SAMN04490355_100918</name>
</gene>